<dbReference type="PROSITE" id="PS50212">
    <property type="entry name" value="RASGEF_NTER"/>
    <property type="match status" value="1"/>
</dbReference>
<dbReference type="SMART" id="SM00229">
    <property type="entry name" value="RasGEFN"/>
    <property type="match status" value="1"/>
</dbReference>
<dbReference type="Pfam" id="PF00618">
    <property type="entry name" value="RasGEF_N"/>
    <property type="match status" value="1"/>
</dbReference>
<dbReference type="EMBL" id="KN122816">
    <property type="protein sequence ID" value="KFO28141.1"/>
    <property type="molecule type" value="Genomic_DNA"/>
</dbReference>
<proteinExistence type="predicted"/>
<dbReference type="GO" id="GO:0005085">
    <property type="term" value="F:guanyl-nucleotide exchange factor activity"/>
    <property type="evidence" value="ECO:0007669"/>
    <property type="project" value="UniProtKB-KW"/>
</dbReference>
<gene>
    <name evidence="3" type="ORF">H920_10515</name>
</gene>
<dbReference type="Proteomes" id="UP000028990">
    <property type="component" value="Unassembled WGS sequence"/>
</dbReference>
<evidence type="ECO:0000256" key="1">
    <source>
        <dbReference type="PROSITE-ProRule" id="PRU00135"/>
    </source>
</evidence>
<dbReference type="Gene3D" id="1.20.870.10">
    <property type="entry name" value="Son of sevenless (SoS) protein Chain: S domain 1"/>
    <property type="match status" value="1"/>
</dbReference>
<organism evidence="3 4">
    <name type="scientific">Fukomys damarensis</name>
    <name type="common">Damaraland mole rat</name>
    <name type="synonym">Cryptomys damarensis</name>
    <dbReference type="NCBI Taxonomy" id="885580"/>
    <lineage>
        <taxon>Eukaryota</taxon>
        <taxon>Metazoa</taxon>
        <taxon>Chordata</taxon>
        <taxon>Craniata</taxon>
        <taxon>Vertebrata</taxon>
        <taxon>Euteleostomi</taxon>
        <taxon>Mammalia</taxon>
        <taxon>Eutheria</taxon>
        <taxon>Euarchontoglires</taxon>
        <taxon>Glires</taxon>
        <taxon>Rodentia</taxon>
        <taxon>Hystricomorpha</taxon>
        <taxon>Bathyergidae</taxon>
        <taxon>Fukomys</taxon>
    </lineage>
</organism>
<dbReference type="PANTHER" id="PTHR46793:SF3">
    <property type="entry name" value="RIKEN CDNA 4930596D02 GENE"/>
    <property type="match status" value="1"/>
</dbReference>
<dbReference type="InterPro" id="IPR023578">
    <property type="entry name" value="Ras_GEF_dom_sf"/>
</dbReference>
<dbReference type="CDD" id="cd06224">
    <property type="entry name" value="REM"/>
    <property type="match status" value="1"/>
</dbReference>
<name>A0A091DZA1_FUKDA</name>
<dbReference type="SUPFAM" id="SSF48366">
    <property type="entry name" value="Ras GEF"/>
    <property type="match status" value="1"/>
</dbReference>
<keyword evidence="1" id="KW-0344">Guanine-nucleotide releasing factor</keyword>
<accession>A0A091DZA1</accession>
<feature type="domain" description="N-terminal Ras-GEF" evidence="2">
    <location>
        <begin position="67"/>
        <end position="188"/>
    </location>
</feature>
<evidence type="ECO:0000313" key="4">
    <source>
        <dbReference type="Proteomes" id="UP000028990"/>
    </source>
</evidence>
<keyword evidence="4" id="KW-1185">Reference proteome</keyword>
<evidence type="ECO:0000313" key="3">
    <source>
        <dbReference type="EMBL" id="KFO28141.1"/>
    </source>
</evidence>
<dbReference type="AlphaFoldDB" id="A0A091DZA1"/>
<dbReference type="InterPro" id="IPR000651">
    <property type="entry name" value="Ras-like_Gua-exchang_fac_N"/>
</dbReference>
<sequence length="190" mass="21625">MRTRGDSCHTWRLWRMNPSIPKVTQDSPEQVRVSQPIALITWVAPEPCPGCVRGEKGSTLNKEETGRGRTLEPGTLRKLVNQLVPAHRRADPFFVPAFLSTYRRFTSKQQVLDLLFLRYGFFHPNSEEDKQNKSALCSILETWLAQYPEDFCQCPDLASLKQLMANALINLPDSDIVLQVCNLLSQLDPL</sequence>
<dbReference type="PANTHER" id="PTHR46793">
    <property type="entry name" value="1700018F24RIK PROTEIN-RELATED-RELATED"/>
    <property type="match status" value="1"/>
</dbReference>
<reference evidence="3 4" key="1">
    <citation type="submission" date="2013-11" db="EMBL/GenBank/DDBJ databases">
        <title>The Damaraland mole rat (Fukomys damarensis) genome and evolution of African mole rats.</title>
        <authorList>
            <person name="Gladyshev V.N."/>
            <person name="Fang X."/>
        </authorList>
    </citation>
    <scope>NUCLEOTIDE SEQUENCE [LARGE SCALE GENOMIC DNA]</scope>
    <source>
        <tissue evidence="3">Liver</tissue>
    </source>
</reference>
<protein>
    <submittedName>
        <fullName evidence="3">Ral guanine nucleotide dissociation stimulator</fullName>
    </submittedName>
</protein>
<evidence type="ECO:0000259" key="2">
    <source>
        <dbReference type="PROSITE" id="PS50212"/>
    </source>
</evidence>